<evidence type="ECO:0000313" key="2">
    <source>
        <dbReference type="Proteomes" id="UP000237662"/>
    </source>
</evidence>
<organism evidence="1 2">
    <name type="scientific">Neolewinella xylanilytica</name>
    <dbReference type="NCBI Taxonomy" id="1514080"/>
    <lineage>
        <taxon>Bacteria</taxon>
        <taxon>Pseudomonadati</taxon>
        <taxon>Bacteroidota</taxon>
        <taxon>Saprospiria</taxon>
        <taxon>Saprospirales</taxon>
        <taxon>Lewinellaceae</taxon>
        <taxon>Neolewinella</taxon>
    </lineage>
</organism>
<protein>
    <recommendedName>
        <fullName evidence="3">DUF3575 domain-containing protein</fullName>
    </recommendedName>
</protein>
<name>A0A2S6I9B4_9BACT</name>
<dbReference type="EMBL" id="PTJC01000005">
    <property type="protein sequence ID" value="PPK88083.1"/>
    <property type="molecule type" value="Genomic_DNA"/>
</dbReference>
<dbReference type="OrthoDB" id="7064115at2"/>
<reference evidence="1 2" key="1">
    <citation type="submission" date="2018-02" db="EMBL/GenBank/DDBJ databases">
        <title>Genomic Encyclopedia of Archaeal and Bacterial Type Strains, Phase II (KMG-II): from individual species to whole genera.</title>
        <authorList>
            <person name="Goeker M."/>
        </authorList>
    </citation>
    <scope>NUCLEOTIDE SEQUENCE [LARGE SCALE GENOMIC DNA]</scope>
    <source>
        <strain evidence="1 2">DSM 29526</strain>
    </source>
</reference>
<dbReference type="RefSeq" id="WP_104418655.1">
    <property type="nucleotide sequence ID" value="NZ_PTJC01000005.1"/>
</dbReference>
<gene>
    <name evidence="1" type="ORF">CLV84_1046</name>
</gene>
<evidence type="ECO:0008006" key="3">
    <source>
        <dbReference type="Google" id="ProtNLM"/>
    </source>
</evidence>
<comment type="caution">
    <text evidence="1">The sequence shown here is derived from an EMBL/GenBank/DDBJ whole genome shotgun (WGS) entry which is preliminary data.</text>
</comment>
<proteinExistence type="predicted"/>
<dbReference type="Proteomes" id="UP000237662">
    <property type="component" value="Unassembled WGS sequence"/>
</dbReference>
<dbReference type="AlphaFoldDB" id="A0A2S6I9B4"/>
<sequence length="193" mass="21363">MITCPRRLLFGGLFPLLFLYWSPLCGQDSIPPSGHFEVELEPAAFIFRGYTLNMGFQSGPFRVSVKSFAVNQPRLFVGNQHVAVQSSGIGFEVNYLFRPGRTPFVGALSDFYSDQLFARSTHGNGLQKSVSAGVRIGYRHLFGEMATDYRGCYLSGSLAAFRKLDAGDLVIAGEHYAPRSLYLIPAVNVGYRF</sequence>
<keyword evidence="2" id="KW-1185">Reference proteome</keyword>
<evidence type="ECO:0000313" key="1">
    <source>
        <dbReference type="EMBL" id="PPK88083.1"/>
    </source>
</evidence>
<accession>A0A2S6I9B4</accession>